<evidence type="ECO:0000259" key="7">
    <source>
        <dbReference type="Pfam" id="PF01494"/>
    </source>
</evidence>
<dbReference type="InterPro" id="IPR036188">
    <property type="entry name" value="FAD/NAD-bd_sf"/>
</dbReference>
<keyword evidence="4" id="KW-0285">Flavoprotein</keyword>
<dbReference type="PRINTS" id="PR00420">
    <property type="entry name" value="RNGMNOXGNASE"/>
</dbReference>
<protein>
    <recommendedName>
        <fullName evidence="7">FAD-binding domain-containing protein</fullName>
    </recommendedName>
</protein>
<keyword evidence="6" id="KW-0560">Oxidoreductase</keyword>
<evidence type="ECO:0000256" key="2">
    <source>
        <dbReference type="ARBA" id="ARBA00005179"/>
    </source>
</evidence>
<dbReference type="SUPFAM" id="SSF51905">
    <property type="entry name" value="FAD/NAD(P)-binding domain"/>
    <property type="match status" value="1"/>
</dbReference>
<name>A0ABR1W6Z6_9PEZI</name>
<evidence type="ECO:0000256" key="4">
    <source>
        <dbReference type="ARBA" id="ARBA00022630"/>
    </source>
</evidence>
<sequence>MLETYTYQQMPPGQRKGPRVVIVGGGTTGLALALMLERFEIDYVLFEGHEEIAPHQGAGLALWANAYRILDQLGLYDQFAATSTPLERMGDWWSDGTPSAASEDFSSVVKQVFGYPLIIMDRQQAVRNIYDKIRDKSKIHAGKKVVAVDLSDDQVSIKLDTSEIVTGDLLVGADGVHSVVRSEMWRLGNERLPGCFDGEGPDSITCNWAGLFGIADLKDLRLQPGAAITAGKDRTTAYMTGKGRAYFVHNHKLPKELRGGEIRRFTEAERDQYVEERRNDMIQNHVTFGDLYRNRIRSAAYVPLQRYALHHWHFGRIVLLGDTAHKSHPVTGQGAAMCLEDAATFVNLLTANLSTGSHLDSEQVEQMFHELERLRVPRTISIVNESFLAQSMQSWQNPLLKIAYMYILPRLGLDFTLAQAMNTNCPAPRLEGLPMPDRPALVGFNDRNPEPKNPIRLLFKWAAFAILLVSALTTSIFEQEAVSNLAEHTVEWDRISGVSVVVLVEGWRRNNTMSLLQWPVVWTILGDFLLGWKRTIPVFLLATFFSHSRSGRFQYTAPARPMVLTAVQVFPVAFFLANYVPRITARQGHQFRDPLQPLATLGAMFVTICSYRWAERGVPPVVTGIDRDRRVSAFFEHRCRP</sequence>
<gene>
    <name evidence="8" type="ORF">PG996_004113</name>
</gene>
<dbReference type="Pfam" id="PF01494">
    <property type="entry name" value="FAD_binding_3"/>
    <property type="match status" value="1"/>
</dbReference>
<dbReference type="InterPro" id="IPR002938">
    <property type="entry name" value="FAD-bd"/>
</dbReference>
<keyword evidence="9" id="KW-1185">Reference proteome</keyword>
<evidence type="ECO:0000313" key="8">
    <source>
        <dbReference type="EMBL" id="KAK8077943.1"/>
    </source>
</evidence>
<dbReference type="PANTHER" id="PTHR47356:SF2">
    <property type="entry name" value="FAD-BINDING DOMAIN-CONTAINING PROTEIN-RELATED"/>
    <property type="match status" value="1"/>
</dbReference>
<reference evidence="8 9" key="1">
    <citation type="submission" date="2023-01" db="EMBL/GenBank/DDBJ databases">
        <title>Analysis of 21 Apiospora genomes using comparative genomics revels a genus with tremendous synthesis potential of carbohydrate active enzymes and secondary metabolites.</title>
        <authorList>
            <person name="Sorensen T."/>
        </authorList>
    </citation>
    <scope>NUCLEOTIDE SEQUENCE [LARGE SCALE GENOMIC DNA]</scope>
    <source>
        <strain evidence="8 9">CBS 83171</strain>
    </source>
</reference>
<evidence type="ECO:0000256" key="1">
    <source>
        <dbReference type="ARBA" id="ARBA00001974"/>
    </source>
</evidence>
<proteinExistence type="inferred from homology"/>
<accession>A0ABR1W6Z6</accession>
<evidence type="ECO:0000313" key="9">
    <source>
        <dbReference type="Proteomes" id="UP001446871"/>
    </source>
</evidence>
<feature type="domain" description="FAD-binding" evidence="7">
    <location>
        <begin position="20"/>
        <end position="354"/>
    </location>
</feature>
<evidence type="ECO:0000256" key="5">
    <source>
        <dbReference type="ARBA" id="ARBA00022827"/>
    </source>
</evidence>
<dbReference type="Gene3D" id="3.50.50.60">
    <property type="entry name" value="FAD/NAD(P)-binding domain"/>
    <property type="match status" value="1"/>
</dbReference>
<dbReference type="InterPro" id="IPR050562">
    <property type="entry name" value="FAD_mOase_fung"/>
</dbReference>
<keyword evidence="5" id="KW-0274">FAD</keyword>
<comment type="similarity">
    <text evidence="3">Belongs to the paxM FAD-dependent monooxygenase family.</text>
</comment>
<dbReference type="EMBL" id="JAQQWM010000002">
    <property type="protein sequence ID" value="KAK8077943.1"/>
    <property type="molecule type" value="Genomic_DNA"/>
</dbReference>
<comment type="cofactor">
    <cofactor evidence="1">
        <name>FAD</name>
        <dbReference type="ChEBI" id="CHEBI:57692"/>
    </cofactor>
</comment>
<evidence type="ECO:0000256" key="3">
    <source>
        <dbReference type="ARBA" id="ARBA00007992"/>
    </source>
</evidence>
<comment type="caution">
    <text evidence="8">The sequence shown here is derived from an EMBL/GenBank/DDBJ whole genome shotgun (WGS) entry which is preliminary data.</text>
</comment>
<evidence type="ECO:0000256" key="6">
    <source>
        <dbReference type="ARBA" id="ARBA00023002"/>
    </source>
</evidence>
<dbReference type="Proteomes" id="UP001446871">
    <property type="component" value="Unassembled WGS sequence"/>
</dbReference>
<organism evidence="8 9">
    <name type="scientific">Apiospora saccharicola</name>
    <dbReference type="NCBI Taxonomy" id="335842"/>
    <lineage>
        <taxon>Eukaryota</taxon>
        <taxon>Fungi</taxon>
        <taxon>Dikarya</taxon>
        <taxon>Ascomycota</taxon>
        <taxon>Pezizomycotina</taxon>
        <taxon>Sordariomycetes</taxon>
        <taxon>Xylariomycetidae</taxon>
        <taxon>Amphisphaeriales</taxon>
        <taxon>Apiosporaceae</taxon>
        <taxon>Apiospora</taxon>
    </lineage>
</organism>
<dbReference type="PANTHER" id="PTHR47356">
    <property type="entry name" value="FAD-DEPENDENT MONOOXYGENASE ASQG-RELATED"/>
    <property type="match status" value="1"/>
</dbReference>
<comment type="pathway">
    <text evidence="2">Secondary metabolite biosynthesis.</text>
</comment>